<dbReference type="Proteomes" id="UP000056109">
    <property type="component" value="Chromosome I"/>
</dbReference>
<dbReference type="EMBL" id="LN606600">
    <property type="protein sequence ID" value="CEF40083.1"/>
    <property type="molecule type" value="Genomic_DNA"/>
</dbReference>
<proteinExistence type="predicted"/>
<evidence type="ECO:0000313" key="1">
    <source>
        <dbReference type="EMBL" id="CEF40083.1"/>
    </source>
</evidence>
<sequence>MLLRIDTRVRIGSVASRESKGMIPFATMASDAEDFQTVLSGENIFSKELL</sequence>
<gene>
    <name evidence="1" type="ORF">ASN_671</name>
</gene>
<keyword evidence="2" id="KW-1185">Reference proteome</keyword>
<organism evidence="1 2">
    <name type="scientific">Acetobacter senegalensis</name>
    <dbReference type="NCBI Taxonomy" id="446692"/>
    <lineage>
        <taxon>Bacteria</taxon>
        <taxon>Pseudomonadati</taxon>
        <taxon>Pseudomonadota</taxon>
        <taxon>Alphaproteobacteria</taxon>
        <taxon>Acetobacterales</taxon>
        <taxon>Acetobacteraceae</taxon>
        <taxon>Acetobacter</taxon>
    </lineage>
</organism>
<accession>A0A0U5B6B5</accession>
<dbReference type="KEGG" id="asz:ASN_671"/>
<name>A0A0U5B6B5_9PROT</name>
<protein>
    <submittedName>
        <fullName evidence="1">Uncharacterized protein</fullName>
    </submittedName>
</protein>
<dbReference type="PATRIC" id="fig|446692.3.peg.639"/>
<evidence type="ECO:0000313" key="2">
    <source>
        <dbReference type="Proteomes" id="UP000056109"/>
    </source>
</evidence>
<reference evidence="2" key="1">
    <citation type="submission" date="2014-09" db="EMBL/GenBank/DDBJ databases">
        <authorList>
            <person name="Illeghems K.G."/>
        </authorList>
    </citation>
    <scope>NUCLEOTIDE SEQUENCE [LARGE SCALE GENOMIC DNA]</scope>
    <source>
        <strain evidence="2">108B</strain>
    </source>
</reference>
<dbReference type="AlphaFoldDB" id="A0A0U5B6B5"/>